<feature type="compositionally biased region" description="Polar residues" evidence="1">
    <location>
        <begin position="14"/>
        <end position="24"/>
    </location>
</feature>
<dbReference type="Proteomes" id="UP000272560">
    <property type="component" value="Unassembled WGS sequence"/>
</dbReference>
<dbReference type="AlphaFoldDB" id="A0A3A5M6W9"/>
<evidence type="ECO:0000256" key="1">
    <source>
        <dbReference type="SAM" id="MobiDB-lite"/>
    </source>
</evidence>
<comment type="caution">
    <text evidence="2">The sequence shown here is derived from an EMBL/GenBank/DDBJ whole genome shotgun (WGS) entry which is preliminary data.</text>
</comment>
<accession>A0A3A5M6W9</accession>
<evidence type="ECO:0000313" key="2">
    <source>
        <dbReference type="EMBL" id="RJT79312.1"/>
    </source>
</evidence>
<evidence type="ECO:0000313" key="3">
    <source>
        <dbReference type="Proteomes" id="UP000272560"/>
    </source>
</evidence>
<gene>
    <name evidence="2" type="ORF">D6T63_12025</name>
</gene>
<feature type="region of interest" description="Disordered" evidence="1">
    <location>
        <begin position="1"/>
        <end position="26"/>
    </location>
</feature>
<organism evidence="2 3">
    <name type="scientific">Arthrobacter cheniae</name>
    <dbReference type="NCBI Taxonomy" id="1258888"/>
    <lineage>
        <taxon>Bacteria</taxon>
        <taxon>Bacillati</taxon>
        <taxon>Actinomycetota</taxon>
        <taxon>Actinomycetes</taxon>
        <taxon>Micrococcales</taxon>
        <taxon>Micrococcaceae</taxon>
        <taxon>Arthrobacter</taxon>
    </lineage>
</organism>
<sequence>MAGMDDESVERTGDSTAGSVPSSTGDRHIDQILAALGRLDDLPVSNHADVYLDVHDRLSGELNPQQKLREAGAHGSP</sequence>
<reference evidence="2 3" key="1">
    <citation type="submission" date="2018-09" db="EMBL/GenBank/DDBJ databases">
        <title>Novel species of Arthrobacter.</title>
        <authorList>
            <person name="Liu Q."/>
            <person name="Xin Y.-H."/>
        </authorList>
    </citation>
    <scope>NUCLEOTIDE SEQUENCE [LARGE SCALE GENOMIC DNA]</scope>
    <source>
        <strain evidence="2 3">Hz2</strain>
    </source>
</reference>
<dbReference type="EMBL" id="QZVT01000005">
    <property type="protein sequence ID" value="RJT79312.1"/>
    <property type="molecule type" value="Genomic_DNA"/>
</dbReference>
<keyword evidence="3" id="KW-1185">Reference proteome</keyword>
<proteinExistence type="predicted"/>
<protein>
    <submittedName>
        <fullName evidence="2">Uncharacterized protein</fullName>
    </submittedName>
</protein>
<name>A0A3A5M6W9_9MICC</name>